<proteinExistence type="predicted"/>
<dbReference type="Proteomes" id="UP000789595">
    <property type="component" value="Unassembled WGS sequence"/>
</dbReference>
<name>A0A8J2SMV8_9STRA</name>
<accession>A0A8J2SMV8</accession>
<organism evidence="1 2">
    <name type="scientific">Pelagomonas calceolata</name>
    <dbReference type="NCBI Taxonomy" id="35677"/>
    <lineage>
        <taxon>Eukaryota</taxon>
        <taxon>Sar</taxon>
        <taxon>Stramenopiles</taxon>
        <taxon>Ochrophyta</taxon>
        <taxon>Pelagophyceae</taxon>
        <taxon>Pelagomonadales</taxon>
        <taxon>Pelagomonadaceae</taxon>
        <taxon>Pelagomonas</taxon>
    </lineage>
</organism>
<reference evidence="1" key="1">
    <citation type="submission" date="2021-11" db="EMBL/GenBank/DDBJ databases">
        <authorList>
            <consortium name="Genoscope - CEA"/>
            <person name="William W."/>
        </authorList>
    </citation>
    <scope>NUCLEOTIDE SEQUENCE</scope>
</reference>
<protein>
    <submittedName>
        <fullName evidence="1">Uncharacterized protein</fullName>
    </submittedName>
</protein>
<evidence type="ECO:0000313" key="1">
    <source>
        <dbReference type="EMBL" id="CAH0370906.1"/>
    </source>
</evidence>
<sequence>MYKIFELDKEINPNSDINLDLRLGEYEPYDGDYDDMLEEIKGSFVAVRGYNRLQHARDRAASYEVDVSGIELYGRNLENEIYKRVAMHAAKLKRRLPPVLAAVWAERYCESEDDRPP</sequence>
<dbReference type="EMBL" id="CAKKNE010000003">
    <property type="protein sequence ID" value="CAH0370906.1"/>
    <property type="molecule type" value="Genomic_DNA"/>
</dbReference>
<gene>
    <name evidence="1" type="ORF">PECAL_3P08190</name>
</gene>
<evidence type="ECO:0000313" key="2">
    <source>
        <dbReference type="Proteomes" id="UP000789595"/>
    </source>
</evidence>
<dbReference type="AlphaFoldDB" id="A0A8J2SMV8"/>
<comment type="caution">
    <text evidence="1">The sequence shown here is derived from an EMBL/GenBank/DDBJ whole genome shotgun (WGS) entry which is preliminary data.</text>
</comment>
<keyword evidence="2" id="KW-1185">Reference proteome</keyword>